<feature type="non-terminal residue" evidence="1">
    <location>
        <position position="46"/>
    </location>
</feature>
<name>A0A9P7RA46_9PEZI</name>
<sequence length="46" mass="5082">MAGELEQFVTSYQSGNKVTRREGDVKWVFGGPSCLKGSPRQLSRPP</sequence>
<dbReference type="EMBL" id="JAESDN010000004">
    <property type="protein sequence ID" value="KAG7051699.1"/>
    <property type="molecule type" value="Genomic_DNA"/>
</dbReference>
<reference evidence="1" key="1">
    <citation type="submission" date="2021-05" db="EMBL/GenBank/DDBJ databases">
        <title>Comparative genomics of three Colletotrichum scovillei strains and genetic complementation revealed genes involved fungal growth and virulence on chili pepper.</title>
        <authorList>
            <person name="Hsieh D.-K."/>
            <person name="Chuang S.-C."/>
            <person name="Chen C.-Y."/>
            <person name="Chao Y.-T."/>
            <person name="Lu M.-Y.J."/>
            <person name="Lee M.-H."/>
            <person name="Shih M.-C."/>
        </authorList>
    </citation>
    <scope>NUCLEOTIDE SEQUENCE</scope>
    <source>
        <strain evidence="1">Coll-153</strain>
    </source>
</reference>
<organism evidence="1 2">
    <name type="scientific">Colletotrichum scovillei</name>
    <dbReference type="NCBI Taxonomy" id="1209932"/>
    <lineage>
        <taxon>Eukaryota</taxon>
        <taxon>Fungi</taxon>
        <taxon>Dikarya</taxon>
        <taxon>Ascomycota</taxon>
        <taxon>Pezizomycotina</taxon>
        <taxon>Sordariomycetes</taxon>
        <taxon>Hypocreomycetidae</taxon>
        <taxon>Glomerellales</taxon>
        <taxon>Glomerellaceae</taxon>
        <taxon>Colletotrichum</taxon>
        <taxon>Colletotrichum acutatum species complex</taxon>
    </lineage>
</organism>
<dbReference type="AlphaFoldDB" id="A0A9P7RA46"/>
<dbReference type="Proteomes" id="UP000699042">
    <property type="component" value="Unassembled WGS sequence"/>
</dbReference>
<comment type="caution">
    <text evidence="1">The sequence shown here is derived from an EMBL/GenBank/DDBJ whole genome shotgun (WGS) entry which is preliminary data.</text>
</comment>
<gene>
    <name evidence="1" type="ORF">JMJ77_002316</name>
</gene>
<keyword evidence="2" id="KW-1185">Reference proteome</keyword>
<accession>A0A9P7RA46</accession>
<evidence type="ECO:0000313" key="2">
    <source>
        <dbReference type="Proteomes" id="UP000699042"/>
    </source>
</evidence>
<evidence type="ECO:0000313" key="1">
    <source>
        <dbReference type="EMBL" id="KAG7051699.1"/>
    </source>
</evidence>
<proteinExistence type="predicted"/>
<protein>
    <submittedName>
        <fullName evidence="1">Uncharacterized protein</fullName>
    </submittedName>
</protein>